<dbReference type="PROSITE" id="PS50995">
    <property type="entry name" value="HTH_MARR_2"/>
    <property type="match status" value="1"/>
</dbReference>
<dbReference type="InterPro" id="IPR039422">
    <property type="entry name" value="MarR/SlyA-like"/>
</dbReference>
<dbReference type="PANTHER" id="PTHR33164">
    <property type="entry name" value="TRANSCRIPTIONAL REGULATOR, MARR FAMILY"/>
    <property type="match status" value="1"/>
</dbReference>
<dbReference type="SMART" id="SM00347">
    <property type="entry name" value="HTH_MARR"/>
    <property type="match status" value="1"/>
</dbReference>
<dbReference type="RefSeq" id="WP_210057082.1">
    <property type="nucleotide sequence ID" value="NZ_BAAAMH010000010.1"/>
</dbReference>
<dbReference type="EMBL" id="JAGIOB010000001">
    <property type="protein sequence ID" value="MBP2417963.1"/>
    <property type="molecule type" value="Genomic_DNA"/>
</dbReference>
<keyword evidence="2" id="KW-0238">DNA-binding</keyword>
<gene>
    <name evidence="2" type="ORF">JOF54_002885</name>
</gene>
<dbReference type="GO" id="GO:0003677">
    <property type="term" value="F:DNA binding"/>
    <property type="evidence" value="ECO:0007669"/>
    <property type="project" value="UniProtKB-KW"/>
</dbReference>
<dbReference type="Pfam" id="PF12802">
    <property type="entry name" value="MarR_2"/>
    <property type="match status" value="1"/>
</dbReference>
<organism evidence="2 3">
    <name type="scientific">Microlunatus capsulatus</name>
    <dbReference type="NCBI Taxonomy" id="99117"/>
    <lineage>
        <taxon>Bacteria</taxon>
        <taxon>Bacillati</taxon>
        <taxon>Actinomycetota</taxon>
        <taxon>Actinomycetes</taxon>
        <taxon>Propionibacteriales</taxon>
        <taxon>Propionibacteriaceae</taxon>
        <taxon>Microlunatus</taxon>
    </lineage>
</organism>
<dbReference type="PANTHER" id="PTHR33164:SF106">
    <property type="entry name" value="TRANSCRIPTIONAL REGULATORY PROTEIN"/>
    <property type="match status" value="1"/>
</dbReference>
<feature type="domain" description="HTH marR-type" evidence="1">
    <location>
        <begin position="4"/>
        <end position="147"/>
    </location>
</feature>
<dbReference type="InterPro" id="IPR036390">
    <property type="entry name" value="WH_DNA-bd_sf"/>
</dbReference>
<sequence length="167" mass="18444">MADTARLEQLRGLVVDHLRRYGAEASRVVDVFAKTHGMHPTDLQALVLVLNGERQGQPATPGVLRQVLNLTSGAVTGTVDRLVRAGHVRRVPDAHDRRQVRLHQDEAGQRLGREFFGPLGARVGATMARYDEQQLELIEDFMATMAEAMAEHRRSLEEQPPAAPTAP</sequence>
<dbReference type="Proteomes" id="UP000758168">
    <property type="component" value="Unassembled WGS sequence"/>
</dbReference>
<evidence type="ECO:0000313" key="2">
    <source>
        <dbReference type="EMBL" id="MBP2417963.1"/>
    </source>
</evidence>
<reference evidence="2 3" key="1">
    <citation type="submission" date="2021-03" db="EMBL/GenBank/DDBJ databases">
        <title>Sequencing the genomes of 1000 actinobacteria strains.</title>
        <authorList>
            <person name="Klenk H.-P."/>
        </authorList>
    </citation>
    <scope>NUCLEOTIDE SEQUENCE [LARGE SCALE GENOMIC DNA]</scope>
    <source>
        <strain evidence="2 3">DSM 12936</strain>
    </source>
</reference>
<keyword evidence="3" id="KW-1185">Reference proteome</keyword>
<protein>
    <submittedName>
        <fullName evidence="2">DNA-binding MarR family transcriptional regulator</fullName>
    </submittedName>
</protein>
<dbReference type="Gene3D" id="1.10.10.10">
    <property type="entry name" value="Winged helix-like DNA-binding domain superfamily/Winged helix DNA-binding domain"/>
    <property type="match status" value="1"/>
</dbReference>
<dbReference type="InterPro" id="IPR000835">
    <property type="entry name" value="HTH_MarR-typ"/>
</dbReference>
<name>A0ABS4ZA86_9ACTN</name>
<proteinExistence type="predicted"/>
<accession>A0ABS4ZA86</accession>
<dbReference type="SUPFAM" id="SSF46785">
    <property type="entry name" value="Winged helix' DNA-binding domain"/>
    <property type="match status" value="1"/>
</dbReference>
<evidence type="ECO:0000259" key="1">
    <source>
        <dbReference type="PROSITE" id="PS50995"/>
    </source>
</evidence>
<comment type="caution">
    <text evidence="2">The sequence shown here is derived from an EMBL/GenBank/DDBJ whole genome shotgun (WGS) entry which is preliminary data.</text>
</comment>
<dbReference type="InterPro" id="IPR036388">
    <property type="entry name" value="WH-like_DNA-bd_sf"/>
</dbReference>
<evidence type="ECO:0000313" key="3">
    <source>
        <dbReference type="Proteomes" id="UP000758168"/>
    </source>
</evidence>